<proteinExistence type="predicted"/>
<dbReference type="AlphaFoldDB" id="A0AAV7IED4"/>
<name>A0AAV7IED4_COTGL</name>
<keyword evidence="2" id="KW-1185">Reference proteome</keyword>
<sequence length="184" mass="20950">MYVNGQVYERVCQDTRTGETSSPVVVLPTTHLSREWIRYCGQQRIYVNPLSLSGAEVWVTRIPQNRTEEKLAIDSPRLSSETGGTIRSAANPLPKKQFHYLGSPDFEGCRLRRREICRDRAETIFQHPRRSSSKVLIPLFTLENVISVPGSRVTSLSRMHFTQGGEESIQGLFSSGKQKRKRGW</sequence>
<evidence type="ECO:0000313" key="2">
    <source>
        <dbReference type="Proteomes" id="UP000826195"/>
    </source>
</evidence>
<dbReference type="EMBL" id="JAHXZJ010001864">
    <property type="protein sequence ID" value="KAH0550091.1"/>
    <property type="molecule type" value="Genomic_DNA"/>
</dbReference>
<reference evidence="1 2" key="1">
    <citation type="journal article" date="2021" name="J. Hered.">
        <title>A chromosome-level genome assembly of the parasitoid wasp, Cotesia glomerata (Hymenoptera: Braconidae).</title>
        <authorList>
            <person name="Pinto B.J."/>
            <person name="Weis J.J."/>
            <person name="Gamble T."/>
            <person name="Ode P.J."/>
            <person name="Paul R."/>
            <person name="Zaspel J.M."/>
        </authorList>
    </citation>
    <scope>NUCLEOTIDE SEQUENCE [LARGE SCALE GENOMIC DNA]</scope>
    <source>
        <strain evidence="1">CgM1</strain>
    </source>
</reference>
<accession>A0AAV7IED4</accession>
<gene>
    <name evidence="1" type="ORF">KQX54_017360</name>
</gene>
<comment type="caution">
    <text evidence="1">The sequence shown here is derived from an EMBL/GenBank/DDBJ whole genome shotgun (WGS) entry which is preliminary data.</text>
</comment>
<protein>
    <submittedName>
        <fullName evidence="1">Uncharacterized protein</fullName>
    </submittedName>
</protein>
<dbReference type="Proteomes" id="UP000826195">
    <property type="component" value="Unassembled WGS sequence"/>
</dbReference>
<evidence type="ECO:0000313" key="1">
    <source>
        <dbReference type="EMBL" id="KAH0550091.1"/>
    </source>
</evidence>
<organism evidence="1 2">
    <name type="scientific">Cotesia glomerata</name>
    <name type="common">Lepidopteran parasitic wasp</name>
    <name type="synonym">Apanteles glomeratus</name>
    <dbReference type="NCBI Taxonomy" id="32391"/>
    <lineage>
        <taxon>Eukaryota</taxon>
        <taxon>Metazoa</taxon>
        <taxon>Ecdysozoa</taxon>
        <taxon>Arthropoda</taxon>
        <taxon>Hexapoda</taxon>
        <taxon>Insecta</taxon>
        <taxon>Pterygota</taxon>
        <taxon>Neoptera</taxon>
        <taxon>Endopterygota</taxon>
        <taxon>Hymenoptera</taxon>
        <taxon>Apocrita</taxon>
        <taxon>Ichneumonoidea</taxon>
        <taxon>Braconidae</taxon>
        <taxon>Microgastrinae</taxon>
        <taxon>Cotesia</taxon>
    </lineage>
</organism>